<dbReference type="GO" id="GO:0009229">
    <property type="term" value="P:thiamine diphosphate biosynthetic process"/>
    <property type="evidence" value="ECO:0007669"/>
    <property type="project" value="UniProtKB-UniPathway"/>
</dbReference>
<dbReference type="Proteomes" id="UP000474778">
    <property type="component" value="Unassembled WGS sequence"/>
</dbReference>
<dbReference type="InterPro" id="IPR004399">
    <property type="entry name" value="HMP/HMP-P_kinase_dom"/>
</dbReference>
<evidence type="ECO:0000256" key="9">
    <source>
        <dbReference type="SAM" id="MobiDB-lite"/>
    </source>
</evidence>
<keyword evidence="4" id="KW-0808">Transferase</keyword>
<dbReference type="InterPro" id="IPR022998">
    <property type="entry name" value="ThiamineP_synth_TenI"/>
</dbReference>
<evidence type="ECO:0000256" key="6">
    <source>
        <dbReference type="ARBA" id="ARBA00022842"/>
    </source>
</evidence>
<dbReference type="FunFam" id="3.20.20.70:FF:000064">
    <property type="entry name" value="Thiamine-phosphate synthase"/>
    <property type="match status" value="1"/>
</dbReference>
<dbReference type="InterPro" id="IPR036206">
    <property type="entry name" value="ThiamineP_synth_sf"/>
</dbReference>
<evidence type="ECO:0000259" key="11">
    <source>
        <dbReference type="Pfam" id="PF08543"/>
    </source>
</evidence>
<keyword evidence="7" id="KW-0784">Thiamine biosynthesis</keyword>
<dbReference type="InterPro" id="IPR029056">
    <property type="entry name" value="Ribokinase-like"/>
</dbReference>
<evidence type="ECO:0000256" key="7">
    <source>
        <dbReference type="ARBA" id="ARBA00022977"/>
    </source>
</evidence>
<feature type="domain" description="Pyridoxamine kinase/Phosphomethylpyrimidine kinase" evidence="11">
    <location>
        <begin position="15"/>
        <end position="295"/>
    </location>
</feature>
<keyword evidence="8" id="KW-0511">Multifunctional enzyme</keyword>
<dbReference type="CDD" id="cd00564">
    <property type="entry name" value="TMP_TenI"/>
    <property type="match status" value="1"/>
</dbReference>
<dbReference type="UniPathway" id="UPA00060">
    <property type="reaction ID" value="UER00138"/>
</dbReference>
<keyword evidence="6" id="KW-0460">Magnesium</keyword>
<dbReference type="GO" id="GO:0046872">
    <property type="term" value="F:metal ion binding"/>
    <property type="evidence" value="ECO:0007669"/>
    <property type="project" value="UniProtKB-KW"/>
</dbReference>
<evidence type="ECO:0000256" key="4">
    <source>
        <dbReference type="ARBA" id="ARBA00022679"/>
    </source>
</evidence>
<evidence type="ECO:0000256" key="2">
    <source>
        <dbReference type="ARBA" id="ARBA00004948"/>
    </source>
</evidence>
<comment type="caution">
    <text evidence="12">The sequence shown here is derived from an EMBL/GenBank/DDBJ whole genome shotgun (WGS) entry which is preliminary data.</text>
</comment>
<dbReference type="PANTHER" id="PTHR20858:SF17">
    <property type="entry name" value="HYDROXYMETHYLPYRIMIDINE_PHOSPHOMETHYLPYRIMIDINE KINASE THI20-RELATED"/>
    <property type="match status" value="1"/>
</dbReference>
<gene>
    <name evidence="12" type="ORF">GNT65_02135</name>
</gene>
<evidence type="ECO:0000313" key="12">
    <source>
        <dbReference type="EMBL" id="MXR67475.1"/>
    </source>
</evidence>
<dbReference type="GO" id="GO:0005829">
    <property type="term" value="C:cytosol"/>
    <property type="evidence" value="ECO:0007669"/>
    <property type="project" value="TreeGrafter"/>
</dbReference>
<dbReference type="GO" id="GO:0008902">
    <property type="term" value="F:hydroxymethylpyrimidine kinase activity"/>
    <property type="evidence" value="ECO:0007669"/>
    <property type="project" value="UniProtKB-EC"/>
</dbReference>
<sequence length="588" mass="61678">MSAEKPIVWTIAGSDSGGGAGIQADLATMADLDCHGCSVITCVTAQNSVAVNGVEPVSEAILLAQLDTLLADLPPRAIKIGLLANQRQINLVADWLATHIAPLKTGDGLPISIILDPVMVASCGDALTGESAVQASAQRKSKPKHLDGLDFTPFAKLLTLMTPNASEFGKLVGKETASSDEMLGQASALSRHLACNLLITGGDKGSLWHSDKAEDLFICNAVAHTSPLHQHTSFRLSGERVDNPNHHGSGCTLSSAIASFLAQGLVLHDAVLLAKTYVGQGIASAKALGAGAGPLTRCGWPSGLISLPRITELTGGTQLSSSDSASGFSLLGSSLSSSAANFSRYSFPRHSFPRLSFPRLKRPIGVYPVVDNLNTLELVLAAGASTAQLRIKLEDDGHAGRKGEESKQGEGKQEEGQGAAALEAQIQGAIALGRKYDAQVFINDHWQLALKHGAFGIHLGQEDLFEADLNRIAEAGIALGVSSHGVFELALASQLNPSYLALGHIFPTPTKSMPSNPQGLSMLARMVALWKPDCPRVAIGGIDASRIERVKATNVEAVAVVRAVTQADSPGEAYKQLARTWEKAYVTQ</sequence>
<dbReference type="Gene3D" id="3.40.1190.20">
    <property type="match status" value="1"/>
</dbReference>
<feature type="region of interest" description="Disordered" evidence="9">
    <location>
        <begin position="396"/>
        <end position="419"/>
    </location>
</feature>
<dbReference type="AlphaFoldDB" id="A0A6L7HTE8"/>
<dbReference type="Pfam" id="PF02581">
    <property type="entry name" value="TMP-TENI"/>
    <property type="match status" value="1"/>
</dbReference>
<accession>A0A6L7HTE8</accession>
<evidence type="ECO:0000256" key="3">
    <source>
        <dbReference type="ARBA" id="ARBA00012135"/>
    </source>
</evidence>
<keyword evidence="13" id="KW-1185">Reference proteome</keyword>
<dbReference type="EMBL" id="WRPA01000001">
    <property type="protein sequence ID" value="MXR67475.1"/>
    <property type="molecule type" value="Genomic_DNA"/>
</dbReference>
<proteinExistence type="predicted"/>
<evidence type="ECO:0000256" key="5">
    <source>
        <dbReference type="ARBA" id="ARBA00022723"/>
    </source>
</evidence>
<keyword evidence="5" id="KW-0479">Metal-binding</keyword>
<evidence type="ECO:0000256" key="8">
    <source>
        <dbReference type="ARBA" id="ARBA00023268"/>
    </source>
</evidence>
<dbReference type="SUPFAM" id="SSF51391">
    <property type="entry name" value="Thiamin phosphate synthase"/>
    <property type="match status" value="1"/>
</dbReference>
<feature type="compositionally biased region" description="Basic and acidic residues" evidence="9">
    <location>
        <begin position="396"/>
        <end position="415"/>
    </location>
</feature>
<dbReference type="GO" id="GO:0009228">
    <property type="term" value="P:thiamine biosynthetic process"/>
    <property type="evidence" value="ECO:0007669"/>
    <property type="project" value="UniProtKB-KW"/>
</dbReference>
<dbReference type="Gene3D" id="3.20.20.70">
    <property type="entry name" value="Aldolase class I"/>
    <property type="match status" value="1"/>
</dbReference>
<name>A0A6L7HTE8_9GAMM</name>
<protein>
    <recommendedName>
        <fullName evidence="3">hydroxymethylpyrimidine kinase</fullName>
        <ecNumber evidence="3">2.7.1.49</ecNumber>
    </recommendedName>
</protein>
<dbReference type="InterPro" id="IPR013749">
    <property type="entry name" value="PM/HMP-P_kinase-1"/>
</dbReference>
<dbReference type="CDD" id="cd01169">
    <property type="entry name" value="HMPP_kinase"/>
    <property type="match status" value="1"/>
</dbReference>
<evidence type="ECO:0000256" key="1">
    <source>
        <dbReference type="ARBA" id="ARBA00001946"/>
    </source>
</evidence>
<comment type="cofactor">
    <cofactor evidence="1">
        <name>Mg(2+)</name>
        <dbReference type="ChEBI" id="CHEBI:18420"/>
    </cofactor>
</comment>
<reference evidence="12 13" key="1">
    <citation type="submission" date="2019-12" db="EMBL/GenBank/DDBJ databases">
        <title>Shewanella insulae sp. nov., isolated from a tidal flat.</title>
        <authorList>
            <person name="Yoon J.-H."/>
        </authorList>
    </citation>
    <scope>NUCLEOTIDE SEQUENCE [LARGE SCALE GENOMIC DNA]</scope>
    <source>
        <strain evidence="12 13">JBTF-M18</strain>
    </source>
</reference>
<dbReference type="RefSeq" id="WP_160793456.1">
    <property type="nucleotide sequence ID" value="NZ_WRPA01000001.1"/>
</dbReference>
<dbReference type="Pfam" id="PF08543">
    <property type="entry name" value="Phos_pyr_kin"/>
    <property type="match status" value="1"/>
</dbReference>
<comment type="pathway">
    <text evidence="2">Cofactor biosynthesis; thiamine diphosphate biosynthesis.</text>
</comment>
<dbReference type="SUPFAM" id="SSF53613">
    <property type="entry name" value="Ribokinase-like"/>
    <property type="match status" value="1"/>
</dbReference>
<dbReference type="PANTHER" id="PTHR20858">
    <property type="entry name" value="PHOSPHOMETHYLPYRIMIDINE KINASE"/>
    <property type="match status" value="1"/>
</dbReference>
<organism evidence="12 13">
    <name type="scientific">Shewanella insulae</name>
    <dbReference type="NCBI Taxonomy" id="2681496"/>
    <lineage>
        <taxon>Bacteria</taxon>
        <taxon>Pseudomonadati</taxon>
        <taxon>Pseudomonadota</taxon>
        <taxon>Gammaproteobacteria</taxon>
        <taxon>Alteromonadales</taxon>
        <taxon>Shewanellaceae</taxon>
        <taxon>Shewanella</taxon>
    </lineage>
</organism>
<feature type="domain" description="Thiamine phosphate synthase/TenI" evidence="10">
    <location>
        <begin position="372"/>
        <end position="564"/>
    </location>
</feature>
<evidence type="ECO:0000313" key="13">
    <source>
        <dbReference type="Proteomes" id="UP000474778"/>
    </source>
</evidence>
<dbReference type="GO" id="GO:0008972">
    <property type="term" value="F:phosphomethylpyrimidine kinase activity"/>
    <property type="evidence" value="ECO:0007669"/>
    <property type="project" value="InterPro"/>
</dbReference>
<evidence type="ECO:0000259" key="10">
    <source>
        <dbReference type="Pfam" id="PF02581"/>
    </source>
</evidence>
<dbReference type="InterPro" id="IPR013785">
    <property type="entry name" value="Aldolase_TIM"/>
</dbReference>
<dbReference type="EC" id="2.7.1.49" evidence="3"/>